<dbReference type="SUPFAM" id="SSF53067">
    <property type="entry name" value="Actin-like ATPase domain"/>
    <property type="match status" value="2"/>
</dbReference>
<comment type="function">
    <text evidence="6">Catalyzes the formation of acetyl phosphate from acetate and ATP. Can also catalyze the reverse reaction.</text>
</comment>
<dbReference type="NCBIfam" id="TIGR00016">
    <property type="entry name" value="ackA"/>
    <property type="match status" value="1"/>
</dbReference>
<dbReference type="GO" id="GO:0006085">
    <property type="term" value="P:acetyl-CoA biosynthetic process"/>
    <property type="evidence" value="ECO:0007669"/>
    <property type="project" value="UniProtKB-UniRule"/>
</dbReference>
<keyword evidence="4 6" id="KW-0418">Kinase</keyword>
<evidence type="ECO:0000256" key="7">
    <source>
        <dbReference type="RuleBase" id="RU003835"/>
    </source>
</evidence>
<dbReference type="GO" id="GO:0005524">
    <property type="term" value="F:ATP binding"/>
    <property type="evidence" value="ECO:0007669"/>
    <property type="project" value="UniProtKB-KW"/>
</dbReference>
<dbReference type="EMBL" id="JBDKWZ010000001">
    <property type="protein sequence ID" value="MEN7546598.1"/>
    <property type="molecule type" value="Genomic_DNA"/>
</dbReference>
<feature type="site" description="Transition state stabilizer" evidence="6">
    <location>
        <position position="180"/>
    </location>
</feature>
<dbReference type="PROSITE" id="PS01076">
    <property type="entry name" value="ACETATE_KINASE_2"/>
    <property type="match status" value="1"/>
</dbReference>
<accession>A0AAW9S2I2</accession>
<dbReference type="CDD" id="cd24010">
    <property type="entry name" value="ASKHA_NBD_AcK_PK"/>
    <property type="match status" value="1"/>
</dbReference>
<comment type="subunit">
    <text evidence="6">Homodimer.</text>
</comment>
<dbReference type="RefSeq" id="WP_346819382.1">
    <property type="nucleotide sequence ID" value="NZ_JBDKWZ010000001.1"/>
</dbReference>
<feature type="binding site" evidence="6">
    <location>
        <begin position="330"/>
        <end position="334"/>
    </location>
    <ligand>
        <name>ATP</name>
        <dbReference type="ChEBI" id="CHEBI:30616"/>
    </ligand>
</feature>
<feature type="binding site" evidence="6">
    <location>
        <position position="14"/>
    </location>
    <ligand>
        <name>ATP</name>
        <dbReference type="ChEBI" id="CHEBI:30616"/>
    </ligand>
</feature>
<keyword evidence="6" id="KW-0479">Metal-binding</keyword>
<dbReference type="Gene3D" id="3.30.420.40">
    <property type="match status" value="2"/>
</dbReference>
<feature type="site" description="Transition state stabilizer" evidence="6">
    <location>
        <position position="241"/>
    </location>
</feature>
<keyword evidence="5 6" id="KW-0067">ATP-binding</keyword>
<feature type="binding site" evidence="6">
    <location>
        <position position="91"/>
    </location>
    <ligand>
        <name>substrate</name>
    </ligand>
</feature>
<organism evidence="8 9">
    <name type="scientific">Rapidithrix thailandica</name>
    <dbReference type="NCBI Taxonomy" id="413964"/>
    <lineage>
        <taxon>Bacteria</taxon>
        <taxon>Pseudomonadati</taxon>
        <taxon>Bacteroidota</taxon>
        <taxon>Cytophagia</taxon>
        <taxon>Cytophagales</taxon>
        <taxon>Flammeovirgaceae</taxon>
        <taxon>Rapidithrix</taxon>
    </lineage>
</organism>
<feature type="binding site" evidence="6">
    <location>
        <begin position="208"/>
        <end position="212"/>
    </location>
    <ligand>
        <name>ATP</name>
        <dbReference type="ChEBI" id="CHEBI:30616"/>
    </ligand>
</feature>
<comment type="cofactor">
    <cofactor evidence="6">
        <name>Mg(2+)</name>
        <dbReference type="ChEBI" id="CHEBI:18420"/>
    </cofactor>
    <cofactor evidence="6">
        <name>Mn(2+)</name>
        <dbReference type="ChEBI" id="CHEBI:29035"/>
    </cofactor>
    <text evidence="6">Mg(2+). Can also accept Mn(2+).</text>
</comment>
<evidence type="ECO:0000256" key="5">
    <source>
        <dbReference type="ARBA" id="ARBA00022840"/>
    </source>
</evidence>
<dbReference type="InterPro" id="IPR004372">
    <property type="entry name" value="Ac/propionate_kinase"/>
</dbReference>
<dbReference type="PANTHER" id="PTHR21060">
    <property type="entry name" value="ACETATE KINASE"/>
    <property type="match status" value="1"/>
</dbReference>
<protein>
    <recommendedName>
        <fullName evidence="6">Acetate kinase</fullName>
        <ecNumber evidence="6">2.7.2.1</ecNumber>
    </recommendedName>
    <alternativeName>
        <fullName evidence="6">Acetokinase</fullName>
    </alternativeName>
</protein>
<dbReference type="Proteomes" id="UP001403385">
    <property type="component" value="Unassembled WGS sequence"/>
</dbReference>
<name>A0AAW9S2I2_9BACT</name>
<dbReference type="PRINTS" id="PR00471">
    <property type="entry name" value="ACETATEKNASE"/>
</dbReference>
<keyword evidence="9" id="KW-1185">Reference proteome</keyword>
<evidence type="ECO:0000256" key="3">
    <source>
        <dbReference type="ARBA" id="ARBA00022741"/>
    </source>
</evidence>
<gene>
    <name evidence="6" type="primary">ackA</name>
    <name evidence="8" type="ORF">AAG747_01685</name>
</gene>
<dbReference type="GO" id="GO:0006083">
    <property type="term" value="P:acetate metabolic process"/>
    <property type="evidence" value="ECO:0007669"/>
    <property type="project" value="TreeGrafter"/>
</dbReference>
<proteinExistence type="inferred from homology"/>
<dbReference type="PROSITE" id="PS01075">
    <property type="entry name" value="ACETATE_KINASE_1"/>
    <property type="match status" value="1"/>
</dbReference>
<comment type="catalytic activity">
    <reaction evidence="6">
        <text>acetate + ATP = acetyl phosphate + ADP</text>
        <dbReference type="Rhea" id="RHEA:11352"/>
        <dbReference type="ChEBI" id="CHEBI:22191"/>
        <dbReference type="ChEBI" id="CHEBI:30089"/>
        <dbReference type="ChEBI" id="CHEBI:30616"/>
        <dbReference type="ChEBI" id="CHEBI:456216"/>
        <dbReference type="EC" id="2.7.2.1"/>
    </reaction>
</comment>
<evidence type="ECO:0000313" key="8">
    <source>
        <dbReference type="EMBL" id="MEN7546598.1"/>
    </source>
</evidence>
<keyword evidence="6" id="KW-0963">Cytoplasm</keyword>
<evidence type="ECO:0000256" key="6">
    <source>
        <dbReference type="HAMAP-Rule" id="MF_00020"/>
    </source>
</evidence>
<evidence type="ECO:0000313" key="9">
    <source>
        <dbReference type="Proteomes" id="UP001403385"/>
    </source>
</evidence>
<keyword evidence="6" id="KW-0460">Magnesium</keyword>
<dbReference type="InterPro" id="IPR023865">
    <property type="entry name" value="Aliphatic_acid_kinase_CS"/>
</dbReference>
<dbReference type="GO" id="GO:0008776">
    <property type="term" value="F:acetate kinase activity"/>
    <property type="evidence" value="ECO:0007669"/>
    <property type="project" value="UniProtKB-UniRule"/>
</dbReference>
<feature type="binding site" evidence="6">
    <location>
        <begin position="282"/>
        <end position="284"/>
    </location>
    <ligand>
        <name>ATP</name>
        <dbReference type="ChEBI" id="CHEBI:30616"/>
    </ligand>
</feature>
<comment type="similarity">
    <text evidence="1 6 7">Belongs to the acetokinase family.</text>
</comment>
<evidence type="ECO:0000256" key="1">
    <source>
        <dbReference type="ARBA" id="ARBA00008748"/>
    </source>
</evidence>
<reference evidence="8 9" key="1">
    <citation type="submission" date="2024-04" db="EMBL/GenBank/DDBJ databases">
        <title>Novel genus in family Flammeovirgaceae.</title>
        <authorList>
            <person name="Nguyen T.H."/>
            <person name="Vuong T.Q."/>
            <person name="Le H."/>
            <person name="Kim S.-G."/>
        </authorList>
    </citation>
    <scope>NUCLEOTIDE SEQUENCE [LARGE SCALE GENOMIC DNA]</scope>
    <source>
        <strain evidence="8 9">JCM 23209</strain>
    </source>
</reference>
<dbReference type="InterPro" id="IPR000890">
    <property type="entry name" value="Aliphatic_acid_kin_short-chain"/>
</dbReference>
<keyword evidence="2 6" id="KW-0808">Transferase</keyword>
<dbReference type="PANTHER" id="PTHR21060:SF15">
    <property type="entry name" value="ACETATE KINASE-RELATED"/>
    <property type="match status" value="1"/>
</dbReference>
<keyword evidence="3 6" id="KW-0547">Nucleotide-binding</keyword>
<dbReference type="GO" id="GO:0000287">
    <property type="term" value="F:magnesium ion binding"/>
    <property type="evidence" value="ECO:0007669"/>
    <property type="project" value="UniProtKB-UniRule"/>
</dbReference>
<dbReference type="AlphaFoldDB" id="A0AAW9S2I2"/>
<feature type="binding site" evidence="6">
    <location>
        <position position="7"/>
    </location>
    <ligand>
        <name>Mg(2+)</name>
        <dbReference type="ChEBI" id="CHEBI:18420"/>
    </ligand>
</feature>
<feature type="binding site" evidence="6">
    <location>
        <position position="384"/>
    </location>
    <ligand>
        <name>Mg(2+)</name>
        <dbReference type="ChEBI" id="CHEBI:18420"/>
    </ligand>
</feature>
<evidence type="ECO:0000256" key="4">
    <source>
        <dbReference type="ARBA" id="ARBA00022777"/>
    </source>
</evidence>
<dbReference type="HAMAP" id="MF_00020">
    <property type="entry name" value="Acetate_kinase"/>
    <property type="match status" value="1"/>
</dbReference>
<dbReference type="InterPro" id="IPR043129">
    <property type="entry name" value="ATPase_NBD"/>
</dbReference>
<sequence length="397" mass="44143">MKILVINSGSSSIKYQMYEMPAEKVLAAGIIERIGEKQGHTRHSNVQGNTYSEDKPVAHHQEGFEIIARLLMDKQYGSIQQPEEVFAVSHRVVHGGELFRKTTLIDEAVKQKIKELFPLAPLHNPPNLTGIEVAQKVFFKAKQVAVFDTAFHQSMPEKAYRYAIPHSFYQEHGIRAYGMHGTSHRYVTNQAANYLQKPLEQTSLITLHLGNGCSMAAIRGGKCIDTTMGLSPLAGLMMGSRSGDIDPTVPYFMGTKLGMSFEEIDQLLNKKSGLTGLTGSNDLRDILKMSEGGDTQAQLALDMYTYRIKKYIGAYYAALGRVDALVFTAGVGENSSYVRWHACEGLENMGIRLDREKNECRASKIIELHSGQSPVKVLAIPTNEELEIARQSFELLK</sequence>
<evidence type="ECO:0000256" key="2">
    <source>
        <dbReference type="ARBA" id="ARBA00022679"/>
    </source>
</evidence>
<dbReference type="Pfam" id="PF00871">
    <property type="entry name" value="Acetate_kinase"/>
    <property type="match status" value="1"/>
</dbReference>
<comment type="pathway">
    <text evidence="6">Metabolic intermediate biosynthesis; acetyl-CoA biosynthesis; acetyl-CoA from acetate: step 1/2.</text>
</comment>
<dbReference type="PIRSF" id="PIRSF000722">
    <property type="entry name" value="Acetate_prop_kin"/>
    <property type="match status" value="1"/>
</dbReference>
<feature type="active site" description="Proton donor/acceptor" evidence="6">
    <location>
        <position position="148"/>
    </location>
</feature>
<dbReference type="EC" id="2.7.2.1" evidence="6"/>
<comment type="subcellular location">
    <subcellularLocation>
        <location evidence="6">Cytoplasm</location>
    </subcellularLocation>
</comment>
<dbReference type="GO" id="GO:0005737">
    <property type="term" value="C:cytoplasm"/>
    <property type="evidence" value="ECO:0007669"/>
    <property type="project" value="UniProtKB-SubCell"/>
</dbReference>
<comment type="caution">
    <text evidence="8">The sequence shown here is derived from an EMBL/GenBank/DDBJ whole genome shotgun (WGS) entry which is preliminary data.</text>
</comment>